<keyword evidence="1" id="KW-0732">Signal</keyword>
<feature type="chain" id="PRO_5040126929" evidence="1">
    <location>
        <begin position="21"/>
        <end position="126"/>
    </location>
</feature>
<comment type="caution">
    <text evidence="2">The sequence shown here is derived from an EMBL/GenBank/DDBJ whole genome shotgun (WGS) entry which is preliminary data.</text>
</comment>
<evidence type="ECO:0000313" key="3">
    <source>
        <dbReference type="Proteomes" id="UP000807353"/>
    </source>
</evidence>
<gene>
    <name evidence="2" type="ORF">BDZ94DRAFT_887243</name>
</gene>
<sequence length="126" mass="13159">MLSNFAKIFVTLATVAAVTASPTKRDDTTTCSFLLHPDVTIDSTTTNLVAEFNYAIGRTLAIAVPSHQGGSGSTWTDNGDNTFNVQDTIAAVGETSASTAAIIEGWIGTSLLGPTANWFVESVDCI</sequence>
<evidence type="ECO:0000256" key="1">
    <source>
        <dbReference type="SAM" id="SignalP"/>
    </source>
</evidence>
<dbReference type="Proteomes" id="UP000807353">
    <property type="component" value="Unassembled WGS sequence"/>
</dbReference>
<dbReference type="AlphaFoldDB" id="A0A9P6CH66"/>
<protein>
    <submittedName>
        <fullName evidence="2">Uncharacterized protein</fullName>
    </submittedName>
</protein>
<name>A0A9P6CH66_9AGAR</name>
<dbReference type="OrthoDB" id="3018247at2759"/>
<dbReference type="EMBL" id="MU150295">
    <property type="protein sequence ID" value="KAF9460629.1"/>
    <property type="molecule type" value="Genomic_DNA"/>
</dbReference>
<accession>A0A9P6CH66</accession>
<proteinExistence type="predicted"/>
<keyword evidence="3" id="KW-1185">Reference proteome</keyword>
<reference evidence="2" key="1">
    <citation type="submission" date="2020-11" db="EMBL/GenBank/DDBJ databases">
        <authorList>
            <consortium name="DOE Joint Genome Institute"/>
            <person name="Ahrendt S."/>
            <person name="Riley R."/>
            <person name="Andreopoulos W."/>
            <person name="Labutti K."/>
            <person name="Pangilinan J."/>
            <person name="Ruiz-Duenas F.J."/>
            <person name="Barrasa J.M."/>
            <person name="Sanchez-Garcia M."/>
            <person name="Camarero S."/>
            <person name="Miyauchi S."/>
            <person name="Serrano A."/>
            <person name="Linde D."/>
            <person name="Babiker R."/>
            <person name="Drula E."/>
            <person name="Ayuso-Fernandez I."/>
            <person name="Pacheco R."/>
            <person name="Padilla G."/>
            <person name="Ferreira P."/>
            <person name="Barriuso J."/>
            <person name="Kellner H."/>
            <person name="Castanera R."/>
            <person name="Alfaro M."/>
            <person name="Ramirez L."/>
            <person name="Pisabarro A.G."/>
            <person name="Kuo A."/>
            <person name="Tritt A."/>
            <person name="Lipzen A."/>
            <person name="He G."/>
            <person name="Yan M."/>
            <person name="Ng V."/>
            <person name="Cullen D."/>
            <person name="Martin F."/>
            <person name="Rosso M.-N."/>
            <person name="Henrissat B."/>
            <person name="Hibbett D."/>
            <person name="Martinez A.T."/>
            <person name="Grigoriev I.V."/>
        </authorList>
    </citation>
    <scope>NUCLEOTIDE SEQUENCE</scope>
    <source>
        <strain evidence="2">CBS 247.69</strain>
    </source>
</reference>
<evidence type="ECO:0000313" key="2">
    <source>
        <dbReference type="EMBL" id="KAF9460629.1"/>
    </source>
</evidence>
<feature type="signal peptide" evidence="1">
    <location>
        <begin position="1"/>
        <end position="20"/>
    </location>
</feature>
<organism evidence="2 3">
    <name type="scientific">Collybia nuda</name>
    <dbReference type="NCBI Taxonomy" id="64659"/>
    <lineage>
        <taxon>Eukaryota</taxon>
        <taxon>Fungi</taxon>
        <taxon>Dikarya</taxon>
        <taxon>Basidiomycota</taxon>
        <taxon>Agaricomycotina</taxon>
        <taxon>Agaricomycetes</taxon>
        <taxon>Agaricomycetidae</taxon>
        <taxon>Agaricales</taxon>
        <taxon>Tricholomatineae</taxon>
        <taxon>Clitocybaceae</taxon>
        <taxon>Collybia</taxon>
    </lineage>
</organism>